<keyword evidence="5 7" id="KW-0472">Membrane</keyword>
<dbReference type="GO" id="GO:0022857">
    <property type="term" value="F:transmembrane transporter activity"/>
    <property type="evidence" value="ECO:0007669"/>
    <property type="project" value="TreeGrafter"/>
</dbReference>
<dbReference type="Proteomes" id="UP000271125">
    <property type="component" value="Unassembled WGS sequence"/>
</dbReference>
<proteinExistence type="inferred from homology"/>
<feature type="transmembrane region" description="Helical" evidence="7">
    <location>
        <begin position="363"/>
        <end position="387"/>
    </location>
</feature>
<comment type="caution">
    <text evidence="10">The sequence shown here is derived from an EMBL/GenBank/DDBJ whole genome shotgun (WGS) entry which is preliminary data.</text>
</comment>
<feature type="transmembrane region" description="Helical" evidence="7">
    <location>
        <begin position="325"/>
        <end position="351"/>
    </location>
</feature>
<feature type="domain" description="ABC3 transporter permease C-terminal" evidence="8">
    <location>
        <begin position="285"/>
        <end position="397"/>
    </location>
</feature>
<dbReference type="EMBL" id="QNBD01000234">
    <property type="protein sequence ID" value="RKX68873.1"/>
    <property type="molecule type" value="Genomic_DNA"/>
</dbReference>
<dbReference type="AlphaFoldDB" id="A0A660SDY6"/>
<dbReference type="Pfam" id="PF12704">
    <property type="entry name" value="MacB_PCD"/>
    <property type="match status" value="1"/>
</dbReference>
<evidence type="ECO:0000313" key="10">
    <source>
        <dbReference type="EMBL" id="RKX68873.1"/>
    </source>
</evidence>
<feature type="transmembrane region" description="Helical" evidence="7">
    <location>
        <begin position="21"/>
        <end position="42"/>
    </location>
</feature>
<dbReference type="GO" id="GO:0005886">
    <property type="term" value="C:plasma membrane"/>
    <property type="evidence" value="ECO:0007669"/>
    <property type="project" value="UniProtKB-SubCell"/>
</dbReference>
<evidence type="ECO:0000259" key="9">
    <source>
        <dbReference type="Pfam" id="PF12704"/>
    </source>
</evidence>
<keyword evidence="4 7" id="KW-1133">Transmembrane helix</keyword>
<comment type="similarity">
    <text evidence="6">Belongs to the ABC-4 integral membrane protein family.</text>
</comment>
<evidence type="ECO:0000256" key="4">
    <source>
        <dbReference type="ARBA" id="ARBA00022989"/>
    </source>
</evidence>
<evidence type="ECO:0008006" key="12">
    <source>
        <dbReference type="Google" id="ProtNLM"/>
    </source>
</evidence>
<dbReference type="InterPro" id="IPR003838">
    <property type="entry name" value="ABC3_permease_C"/>
</dbReference>
<accession>A0A660SDY6</accession>
<protein>
    <recommendedName>
        <fullName evidence="12">ABC transporter permease</fullName>
    </recommendedName>
</protein>
<feature type="transmembrane region" description="Helical" evidence="7">
    <location>
        <begin position="277"/>
        <end position="304"/>
    </location>
</feature>
<dbReference type="PANTHER" id="PTHR30572:SF4">
    <property type="entry name" value="ABC TRANSPORTER PERMEASE YTRF"/>
    <property type="match status" value="1"/>
</dbReference>
<sequence length="404" mass="45397">MDLFEGINSAFIYLKTNKLRSFLTTLGIIIGVMTVITVVSLIQGLDLKVKGMFSTLGTDVIYVSKWPFIRTGSVDWRKFRKRKDFTIEDVRAIKEHCPDIIYVSPTFSSNKDIKYRNVRMELVSISGVNEHYQDIMAHFVEKGRNFTENEVDRKRFVCVIGKTVAKNLFKEEDPLGKRVDISGYKFKILGVLEEKGNLMGQDMDNFVNIPYTTAEKIMGRRRKHMMIVVSAEDKELAMDEMRGVLRVRRKVADDADDDFDFGTQDMLLEFYKKFTSAAFLVMIGIASLALVTGGVGIMNIMYVTVTERTREIGIRMAIGAKKRDILWQFLIETVTISILGGAVGILAGIGLGKLISIVSHLPYAVSIWSIMIAFIVSAGVGIIFGILPAKKAANLNPVEALRYE</sequence>
<evidence type="ECO:0000256" key="3">
    <source>
        <dbReference type="ARBA" id="ARBA00022692"/>
    </source>
</evidence>
<comment type="subcellular location">
    <subcellularLocation>
        <location evidence="1">Cell membrane</location>
        <topology evidence="1">Multi-pass membrane protein</topology>
    </subcellularLocation>
</comment>
<evidence type="ECO:0000256" key="6">
    <source>
        <dbReference type="ARBA" id="ARBA00038076"/>
    </source>
</evidence>
<name>A0A660SDY6_UNCT6</name>
<reference evidence="10 11" key="1">
    <citation type="submission" date="2018-06" db="EMBL/GenBank/DDBJ databases">
        <title>Extensive metabolic versatility and redundancy in microbially diverse, dynamic hydrothermal sediments.</title>
        <authorList>
            <person name="Dombrowski N."/>
            <person name="Teske A."/>
            <person name="Baker B.J."/>
        </authorList>
    </citation>
    <scope>NUCLEOTIDE SEQUENCE [LARGE SCALE GENOMIC DNA]</scope>
    <source>
        <strain evidence="10">B10_G13</strain>
    </source>
</reference>
<dbReference type="InterPro" id="IPR050250">
    <property type="entry name" value="Macrolide_Exporter_MacB"/>
</dbReference>
<dbReference type="InterPro" id="IPR025857">
    <property type="entry name" value="MacB_PCD"/>
</dbReference>
<evidence type="ECO:0000256" key="7">
    <source>
        <dbReference type="SAM" id="Phobius"/>
    </source>
</evidence>
<dbReference type="Pfam" id="PF02687">
    <property type="entry name" value="FtsX"/>
    <property type="match status" value="1"/>
</dbReference>
<evidence type="ECO:0000313" key="11">
    <source>
        <dbReference type="Proteomes" id="UP000271125"/>
    </source>
</evidence>
<evidence type="ECO:0000256" key="5">
    <source>
        <dbReference type="ARBA" id="ARBA00023136"/>
    </source>
</evidence>
<gene>
    <name evidence="10" type="ORF">DRP43_05025</name>
</gene>
<keyword evidence="3 7" id="KW-0812">Transmembrane</keyword>
<keyword evidence="2" id="KW-1003">Cell membrane</keyword>
<evidence type="ECO:0000256" key="1">
    <source>
        <dbReference type="ARBA" id="ARBA00004651"/>
    </source>
</evidence>
<dbReference type="PANTHER" id="PTHR30572">
    <property type="entry name" value="MEMBRANE COMPONENT OF TRANSPORTER-RELATED"/>
    <property type="match status" value="1"/>
</dbReference>
<organism evidence="10 11">
    <name type="scientific">candidate division TA06 bacterium</name>
    <dbReference type="NCBI Taxonomy" id="2250710"/>
    <lineage>
        <taxon>Bacteria</taxon>
        <taxon>Bacteria division TA06</taxon>
    </lineage>
</organism>
<feature type="domain" description="MacB-like periplasmic core" evidence="9">
    <location>
        <begin position="21"/>
        <end position="237"/>
    </location>
</feature>
<evidence type="ECO:0000256" key="2">
    <source>
        <dbReference type="ARBA" id="ARBA00022475"/>
    </source>
</evidence>
<evidence type="ECO:0000259" key="8">
    <source>
        <dbReference type="Pfam" id="PF02687"/>
    </source>
</evidence>